<dbReference type="Proteomes" id="UP000628710">
    <property type="component" value="Unassembled WGS sequence"/>
</dbReference>
<evidence type="ECO:0000256" key="1">
    <source>
        <dbReference type="SAM" id="MobiDB-lite"/>
    </source>
</evidence>
<sequence>MKRSRYIDLDKMRKAKPKHPLFRPLTLAVASITLAACGQNEEEVKIVSSVEDCTANTTLTTEQCEVAYKQAVAEAVRTGPRYTSQRQCEEDFGYDQCVSPRSSSTFMPMFTGFMIGNLLSSNRGYGYNPVYQYRNSNSSSRNSLMTADGSIIGRAGQRSYKVSPNELKPKPRVTRTVSRGGFGAVASAKSSWGGGKSKGWGG</sequence>
<evidence type="ECO:0000313" key="2">
    <source>
        <dbReference type="EMBL" id="MBJ7536531.1"/>
    </source>
</evidence>
<evidence type="ECO:0000313" key="3">
    <source>
        <dbReference type="Proteomes" id="UP000628710"/>
    </source>
</evidence>
<keyword evidence="3" id="KW-1185">Reference proteome</keyword>
<dbReference type="Pfam" id="PF06693">
    <property type="entry name" value="DUF1190"/>
    <property type="match status" value="1"/>
</dbReference>
<protein>
    <submittedName>
        <fullName evidence="2">DUF1190 domain-containing protein</fullName>
    </submittedName>
</protein>
<accession>A0A934N4Z9</accession>
<dbReference type="InterPro" id="IPR009576">
    <property type="entry name" value="Biofilm_formation_YgiB"/>
</dbReference>
<dbReference type="AlphaFoldDB" id="A0A934N4Z9"/>
<proteinExistence type="predicted"/>
<dbReference type="RefSeq" id="WP_199466699.1">
    <property type="nucleotide sequence ID" value="NZ_JAEMNX010000002.1"/>
</dbReference>
<comment type="caution">
    <text evidence="2">The sequence shown here is derived from an EMBL/GenBank/DDBJ whole genome shotgun (WGS) entry which is preliminary data.</text>
</comment>
<organism evidence="2 3">
    <name type="scientific">Marinomonas transparens</name>
    <dbReference type="NCBI Taxonomy" id="2795388"/>
    <lineage>
        <taxon>Bacteria</taxon>
        <taxon>Pseudomonadati</taxon>
        <taxon>Pseudomonadota</taxon>
        <taxon>Gammaproteobacteria</taxon>
        <taxon>Oceanospirillales</taxon>
        <taxon>Oceanospirillaceae</taxon>
        <taxon>Marinomonas</taxon>
    </lineage>
</organism>
<feature type="region of interest" description="Disordered" evidence="1">
    <location>
        <begin position="161"/>
        <end position="180"/>
    </location>
</feature>
<reference evidence="2" key="1">
    <citation type="submission" date="2020-12" db="EMBL/GenBank/DDBJ databases">
        <title>Marinomonas arctica sp. nov., a psychrotolerant bacterium isolated from the Arctic.</title>
        <authorList>
            <person name="Zhang Y."/>
        </authorList>
    </citation>
    <scope>NUCLEOTIDE SEQUENCE</scope>
    <source>
        <strain evidence="2">C1424</strain>
    </source>
</reference>
<name>A0A934N4Z9_9GAMM</name>
<dbReference type="EMBL" id="JAEMNX010000002">
    <property type="protein sequence ID" value="MBJ7536531.1"/>
    <property type="molecule type" value="Genomic_DNA"/>
</dbReference>
<gene>
    <name evidence="2" type="ORF">I8J31_02420</name>
</gene>